<evidence type="ECO:0000256" key="4">
    <source>
        <dbReference type="ARBA" id="ARBA00023136"/>
    </source>
</evidence>
<evidence type="ECO:0000256" key="5">
    <source>
        <dbReference type="SAM" id="Phobius"/>
    </source>
</evidence>
<evidence type="ECO:0000256" key="3">
    <source>
        <dbReference type="ARBA" id="ARBA00022989"/>
    </source>
</evidence>
<keyword evidence="7" id="KW-1185">Reference proteome</keyword>
<keyword evidence="2 5" id="KW-0812">Transmembrane</keyword>
<evidence type="ECO:0000256" key="2">
    <source>
        <dbReference type="ARBA" id="ARBA00022692"/>
    </source>
</evidence>
<dbReference type="GO" id="GO:0005524">
    <property type="term" value="F:ATP binding"/>
    <property type="evidence" value="ECO:0007669"/>
    <property type="project" value="InterPro"/>
</dbReference>
<reference evidence="6 7" key="2">
    <citation type="submission" date="2018-09" db="EMBL/GenBank/DDBJ databases">
        <title>Genome of Sphaerochaeta halotolerans strain 4-11.</title>
        <authorList>
            <person name="Nazina T.N."/>
            <person name="Sokolova D.S."/>
        </authorList>
    </citation>
    <scope>NUCLEOTIDE SEQUENCE [LARGE SCALE GENOMIC DNA]</scope>
    <source>
        <strain evidence="6 7">4-11</strain>
    </source>
</reference>
<gene>
    <name evidence="6" type="ORF">DYP60_07780</name>
</gene>
<keyword evidence="4 5" id="KW-0472">Membrane</keyword>
<dbReference type="Proteomes" id="UP000264002">
    <property type="component" value="Unassembled WGS sequence"/>
</dbReference>
<reference evidence="7" key="1">
    <citation type="submission" date="2018-08" db="EMBL/GenBank/DDBJ databases">
        <authorList>
            <person name="Grouzdev D.S."/>
            <person name="Krutkina M.S."/>
        </authorList>
    </citation>
    <scope>NUCLEOTIDE SEQUENCE [LARGE SCALE GENOMIC DNA]</scope>
    <source>
        <strain evidence="7">4-11</strain>
    </source>
</reference>
<dbReference type="EMBL" id="QUWK01000007">
    <property type="protein sequence ID" value="RFU94745.1"/>
    <property type="molecule type" value="Genomic_DNA"/>
</dbReference>
<evidence type="ECO:0000313" key="7">
    <source>
        <dbReference type="Proteomes" id="UP000264002"/>
    </source>
</evidence>
<organism evidence="6 7">
    <name type="scientific">Sphaerochaeta halotolerans</name>
    <dbReference type="NCBI Taxonomy" id="2293840"/>
    <lineage>
        <taxon>Bacteria</taxon>
        <taxon>Pseudomonadati</taxon>
        <taxon>Spirochaetota</taxon>
        <taxon>Spirochaetia</taxon>
        <taxon>Spirochaetales</taxon>
        <taxon>Sphaerochaetaceae</taxon>
        <taxon>Sphaerochaeta</taxon>
    </lineage>
</organism>
<accession>A0A372MG41</accession>
<dbReference type="GO" id="GO:0005886">
    <property type="term" value="C:plasma membrane"/>
    <property type="evidence" value="ECO:0007669"/>
    <property type="project" value="UniProtKB-SubCell"/>
</dbReference>
<evidence type="ECO:0000313" key="6">
    <source>
        <dbReference type="EMBL" id="RFU94745.1"/>
    </source>
</evidence>
<keyword evidence="3 5" id="KW-1133">Transmembrane helix</keyword>
<name>A0A372MG41_9SPIR</name>
<comment type="caution">
    <text evidence="6">The sequence shown here is derived from an EMBL/GenBank/DDBJ whole genome shotgun (WGS) entry which is preliminary data.</text>
</comment>
<comment type="subcellular location">
    <subcellularLocation>
        <location evidence="1">Cell membrane</location>
        <topology evidence="1">Multi-pass membrane protein</topology>
    </subcellularLocation>
</comment>
<proteinExistence type="predicted"/>
<evidence type="ECO:0000256" key="1">
    <source>
        <dbReference type="ARBA" id="ARBA00004651"/>
    </source>
</evidence>
<sequence>MKQSRLTPNIVVLILSLFIGFSLLALAYKPSALLVIVVALVLIVFSVLLIRYAVIFDRQMREKQEKLDEKEPTQ</sequence>
<feature type="transmembrane region" description="Helical" evidence="5">
    <location>
        <begin position="33"/>
        <end position="54"/>
    </location>
</feature>
<feature type="transmembrane region" description="Helical" evidence="5">
    <location>
        <begin position="7"/>
        <end position="27"/>
    </location>
</feature>
<dbReference type="Gene3D" id="1.20.1560.10">
    <property type="entry name" value="ABC transporter type 1, transmembrane domain"/>
    <property type="match status" value="1"/>
</dbReference>
<dbReference type="InterPro" id="IPR036640">
    <property type="entry name" value="ABC1_TM_sf"/>
</dbReference>
<dbReference type="AlphaFoldDB" id="A0A372MG41"/>
<protein>
    <submittedName>
        <fullName evidence="6">Uncharacterized protein</fullName>
    </submittedName>
</protein>